<dbReference type="Gene3D" id="2.60.120.10">
    <property type="entry name" value="Jelly Rolls"/>
    <property type="match status" value="1"/>
</dbReference>
<dbReference type="InterPro" id="IPR014710">
    <property type="entry name" value="RmlC-like_jellyroll"/>
</dbReference>
<dbReference type="Proteomes" id="UP000477386">
    <property type="component" value="Unassembled WGS sequence"/>
</dbReference>
<evidence type="ECO:0000256" key="1">
    <source>
        <dbReference type="SAM" id="SignalP"/>
    </source>
</evidence>
<comment type="caution">
    <text evidence="2">The sequence shown here is derived from an EMBL/GenBank/DDBJ whole genome shotgun (WGS) entry which is preliminary data.</text>
</comment>
<accession>A0A6M0ISD4</accession>
<keyword evidence="1" id="KW-0732">Signal</keyword>
<dbReference type="SUPFAM" id="SSF51182">
    <property type="entry name" value="RmlC-like cupins"/>
    <property type="match status" value="1"/>
</dbReference>
<keyword evidence="3" id="KW-1185">Reference proteome</keyword>
<dbReference type="AlphaFoldDB" id="A0A6M0ISD4"/>
<gene>
    <name evidence="2" type="ORF">GK091_26700</name>
</gene>
<name>A0A6M0ISD4_9BACT</name>
<evidence type="ECO:0000313" key="3">
    <source>
        <dbReference type="Proteomes" id="UP000477386"/>
    </source>
</evidence>
<proteinExistence type="predicted"/>
<dbReference type="EMBL" id="JAAGNZ010000005">
    <property type="protein sequence ID" value="NEU70485.1"/>
    <property type="molecule type" value="Genomic_DNA"/>
</dbReference>
<protein>
    <submittedName>
        <fullName evidence="2">Cupin</fullName>
    </submittedName>
</protein>
<dbReference type="RefSeq" id="WP_164043795.1">
    <property type="nucleotide sequence ID" value="NZ_JAAGNZ010000005.1"/>
</dbReference>
<feature type="chain" id="PRO_5026981968" evidence="1">
    <location>
        <begin position="22"/>
        <end position="252"/>
    </location>
</feature>
<organism evidence="2 3">
    <name type="scientific">Spirosoma agri</name>
    <dbReference type="NCBI Taxonomy" id="1987381"/>
    <lineage>
        <taxon>Bacteria</taxon>
        <taxon>Pseudomonadati</taxon>
        <taxon>Bacteroidota</taxon>
        <taxon>Cytophagia</taxon>
        <taxon>Cytophagales</taxon>
        <taxon>Cytophagaceae</taxon>
        <taxon>Spirosoma</taxon>
    </lineage>
</organism>
<sequence>MRFFLLFCVGVWTFLPAFSQAVPSNVYAYSPSPGKQAGYQEQTLLEGTTRDFSHFIVQAITIGTDQPAQSTQQFDEEVVLLIRAGELTLTLGNKHKTLGPGSLVLIMPGDDYRVDNQATQPLTYYQMRYTSNEMPDLDLYRLLGGSFWVDWQDIASNTDSKGSNRRLVPYPTVMSNRIAMQLTTVNPGLGKEPPQTHRSAELLLVLDHPVEAHLGGTMKKAQAGDLIFIESEIARAIYPGSAQGCTYLSFQF</sequence>
<reference evidence="2 3" key="1">
    <citation type="submission" date="2020-02" db="EMBL/GenBank/DDBJ databases">
        <title>Draft genome sequence of two Spirosoma agri KCTC 52727 and Spirosoma terrae KCTC 52035.</title>
        <authorList>
            <person name="Rojas J."/>
            <person name="Ambika Manirajan B."/>
            <person name="Ratering S."/>
            <person name="Suarez C."/>
            <person name="Schnell S."/>
        </authorList>
    </citation>
    <scope>NUCLEOTIDE SEQUENCE [LARGE SCALE GENOMIC DNA]</scope>
    <source>
        <strain evidence="2 3">KCTC 52727</strain>
    </source>
</reference>
<evidence type="ECO:0000313" key="2">
    <source>
        <dbReference type="EMBL" id="NEU70485.1"/>
    </source>
</evidence>
<dbReference type="InterPro" id="IPR011051">
    <property type="entry name" value="RmlC_Cupin_sf"/>
</dbReference>
<feature type="signal peptide" evidence="1">
    <location>
        <begin position="1"/>
        <end position="21"/>
    </location>
</feature>